<dbReference type="InterPro" id="IPR023198">
    <property type="entry name" value="PGP-like_dom2"/>
</dbReference>
<organism evidence="3 4">
    <name type="scientific">Nocardioides flavescens</name>
    <dbReference type="NCBI Taxonomy" id="2691959"/>
    <lineage>
        <taxon>Bacteria</taxon>
        <taxon>Bacillati</taxon>
        <taxon>Actinomycetota</taxon>
        <taxon>Actinomycetes</taxon>
        <taxon>Propionibacteriales</taxon>
        <taxon>Nocardioidaceae</taxon>
        <taxon>Nocardioides</taxon>
    </lineage>
</organism>
<evidence type="ECO:0000313" key="3">
    <source>
        <dbReference type="EMBL" id="MXG89273.1"/>
    </source>
</evidence>
<evidence type="ECO:0000313" key="4">
    <source>
        <dbReference type="Proteomes" id="UP000473325"/>
    </source>
</evidence>
<dbReference type="InterPro" id="IPR006328">
    <property type="entry name" value="2-HAD"/>
</dbReference>
<dbReference type="PRINTS" id="PR00413">
    <property type="entry name" value="HADHALOGNASE"/>
</dbReference>
<name>A0A6L7EPN8_9ACTN</name>
<dbReference type="Gene3D" id="1.10.150.240">
    <property type="entry name" value="Putative phosphatase, domain 2"/>
    <property type="match status" value="1"/>
</dbReference>
<proteinExistence type="inferred from homology"/>
<keyword evidence="4" id="KW-1185">Reference proteome</keyword>
<dbReference type="InterPro" id="IPR023214">
    <property type="entry name" value="HAD_sf"/>
</dbReference>
<dbReference type="GO" id="GO:0019120">
    <property type="term" value="F:hydrolase activity, acting on acid halide bonds, in C-halide compounds"/>
    <property type="evidence" value="ECO:0007669"/>
    <property type="project" value="InterPro"/>
</dbReference>
<evidence type="ECO:0000256" key="2">
    <source>
        <dbReference type="ARBA" id="ARBA00022801"/>
    </source>
</evidence>
<protein>
    <submittedName>
        <fullName evidence="3">Haloacid dehalogenase type II</fullName>
    </submittedName>
</protein>
<keyword evidence="2" id="KW-0378">Hydrolase</keyword>
<gene>
    <name evidence="3" type="ORF">GRQ65_06895</name>
</gene>
<dbReference type="Proteomes" id="UP000473325">
    <property type="component" value="Unassembled WGS sequence"/>
</dbReference>
<dbReference type="Pfam" id="PF00702">
    <property type="entry name" value="Hydrolase"/>
    <property type="match status" value="1"/>
</dbReference>
<dbReference type="RefSeq" id="WP_160876481.1">
    <property type="nucleotide sequence ID" value="NZ_WUEK01000003.1"/>
</dbReference>
<dbReference type="PANTHER" id="PTHR43316:SF3">
    <property type="entry name" value="HALOACID DEHALOGENASE, TYPE II (AFU_ORTHOLOGUE AFUA_2G07750)-RELATED"/>
    <property type="match status" value="1"/>
</dbReference>
<dbReference type="SUPFAM" id="SSF56784">
    <property type="entry name" value="HAD-like"/>
    <property type="match status" value="1"/>
</dbReference>
<dbReference type="EMBL" id="WUEK01000003">
    <property type="protein sequence ID" value="MXG89273.1"/>
    <property type="molecule type" value="Genomic_DNA"/>
</dbReference>
<dbReference type="AlphaFoldDB" id="A0A6L7EPN8"/>
<evidence type="ECO:0000256" key="1">
    <source>
        <dbReference type="ARBA" id="ARBA00008106"/>
    </source>
</evidence>
<dbReference type="InterPro" id="IPR051540">
    <property type="entry name" value="S-2-haloacid_dehalogenase"/>
</dbReference>
<comment type="similarity">
    <text evidence="1">Belongs to the HAD-like hydrolase superfamily. S-2-haloalkanoic acid dehalogenase family.</text>
</comment>
<reference evidence="3 4" key="1">
    <citation type="submission" date="2019-12" db="EMBL/GenBank/DDBJ databases">
        <authorList>
            <person name="Kun Z."/>
        </authorList>
    </citation>
    <scope>NUCLEOTIDE SEQUENCE [LARGE SCALE GENOMIC DNA]</scope>
    <source>
        <strain evidence="3 4">YIM 123512</strain>
    </source>
</reference>
<dbReference type="PANTHER" id="PTHR43316">
    <property type="entry name" value="HYDROLASE, HALOACID DELAHOGENASE-RELATED"/>
    <property type="match status" value="1"/>
</dbReference>
<dbReference type="Gene3D" id="3.40.50.1000">
    <property type="entry name" value="HAD superfamily/HAD-like"/>
    <property type="match status" value="1"/>
</dbReference>
<sequence length="224" mass="23891">MAHYVLDVNETLSDLSPLGEVLSSYGAPAELARTWFAGLLRDGFALSLQRRAPAFLDLARDELRVALHGVERLEGDVETVVEDVLAAMGDLDVHPDVVPGVRALTDAGHAVSTLSNGSVRSTEGLLERAGIRDEVTAVLSVEVGPVWKPHPDAYAIAVRELQTLAAELTMVAVHPWDLDGAAAAGLQTVWIDRQGTPWPASFAEPGLTVRALTELAERAGHVNP</sequence>
<accession>A0A6L7EPN8</accession>
<dbReference type="InterPro" id="IPR036412">
    <property type="entry name" value="HAD-like_sf"/>
</dbReference>
<dbReference type="InterPro" id="IPR006439">
    <property type="entry name" value="HAD-SF_hydro_IA"/>
</dbReference>
<comment type="caution">
    <text evidence="3">The sequence shown here is derived from an EMBL/GenBank/DDBJ whole genome shotgun (WGS) entry which is preliminary data.</text>
</comment>
<dbReference type="NCBIfam" id="TIGR01428">
    <property type="entry name" value="HAD_type_II"/>
    <property type="match status" value="1"/>
</dbReference>